<evidence type="ECO:0000313" key="1">
    <source>
        <dbReference type="EMBL" id="ANO52907.1"/>
    </source>
</evidence>
<dbReference type="AlphaFoldDB" id="A0A193LK68"/>
<name>A0A193LK68_9GAMM</name>
<dbReference type="OrthoDB" id="8178235at2"/>
<sequence>MLGAVAATLLGSGDVVQAKAPPDGRIGYVLTYRNFAIHETEEATECPNGLNDGPRELYAKLFPNDGKVRTVMETQLKREGQNWHPSTEPGELPFYEAQGDISLGMNLDGEVGPNDFTSPDGEEGIDNELYRVLGCTMNYRAAGSLRHFINVFMWRYNNNRWMIELSEVDDLSNDDDVTVTTYRSADSLLADATGEDFVAGGTQNVDLRWGREFIQEVKGKIVDGVLITDPIDKIKIPWGSTFNTNGYQTFRALRFNLNLTPESAEGMLGGYVDVEKFHHHLNTTWSTHHQSYGQESSSAQYPSLRRLADAYPDPETGVNTAISMALEVKMTQTFVMRPNEDVNQMARSSN</sequence>
<gene>
    <name evidence="1" type="ORF">BA177_01600</name>
</gene>
<dbReference type="EMBL" id="CP016268">
    <property type="protein sequence ID" value="ANO52907.1"/>
    <property type="molecule type" value="Genomic_DNA"/>
</dbReference>
<protein>
    <submittedName>
        <fullName evidence="1">Uncharacterized protein</fullName>
    </submittedName>
</protein>
<evidence type="ECO:0000313" key="2">
    <source>
        <dbReference type="Proteomes" id="UP000092695"/>
    </source>
</evidence>
<keyword evidence="2" id="KW-1185">Reference proteome</keyword>
<dbReference type="KEGG" id="woc:BA177_01600"/>
<proteinExistence type="predicted"/>
<reference evidence="1 2" key="1">
    <citation type="submission" date="2016-06" db="EMBL/GenBank/DDBJ databases">
        <title>Complete genome sequence of a deep-branching marine Gamma Proteobacterium Woeseia oceani type strain XK5.</title>
        <authorList>
            <person name="Mu D."/>
            <person name="Du Z."/>
        </authorList>
    </citation>
    <scope>NUCLEOTIDE SEQUENCE [LARGE SCALE GENOMIC DNA]</scope>
    <source>
        <strain evidence="1 2">XK5</strain>
    </source>
</reference>
<accession>A0A193LK68</accession>
<dbReference type="Proteomes" id="UP000092695">
    <property type="component" value="Chromosome"/>
</dbReference>
<organism evidence="1 2">
    <name type="scientific">Woeseia oceani</name>
    <dbReference type="NCBI Taxonomy" id="1548547"/>
    <lineage>
        <taxon>Bacteria</taxon>
        <taxon>Pseudomonadati</taxon>
        <taxon>Pseudomonadota</taxon>
        <taxon>Gammaproteobacteria</taxon>
        <taxon>Woeseiales</taxon>
        <taxon>Woeseiaceae</taxon>
        <taxon>Woeseia</taxon>
    </lineage>
</organism>